<keyword evidence="14" id="KW-1185">Reference proteome</keyword>
<evidence type="ECO:0000256" key="6">
    <source>
        <dbReference type="ARBA" id="ARBA00022722"/>
    </source>
</evidence>
<dbReference type="SUPFAM" id="SSF50630">
    <property type="entry name" value="Acid proteases"/>
    <property type="match status" value="1"/>
</dbReference>
<evidence type="ECO:0000256" key="1">
    <source>
        <dbReference type="ARBA" id="ARBA00010879"/>
    </source>
</evidence>
<keyword evidence="4" id="KW-0808">Transferase</keyword>
<dbReference type="SUPFAM" id="SSF56672">
    <property type="entry name" value="DNA/RNA polymerases"/>
    <property type="match status" value="1"/>
</dbReference>
<dbReference type="PANTHER" id="PTHR37984:SF5">
    <property type="entry name" value="PROTEIN NYNRIN-LIKE"/>
    <property type="match status" value="1"/>
</dbReference>
<evidence type="ECO:0000313" key="13">
    <source>
        <dbReference type="Ensembl" id="ENSOMYP00000133695.1"/>
    </source>
</evidence>
<dbReference type="CDD" id="cd01647">
    <property type="entry name" value="RT_LTR"/>
    <property type="match status" value="1"/>
</dbReference>
<dbReference type="CDD" id="cd00303">
    <property type="entry name" value="retropepsin_like"/>
    <property type="match status" value="1"/>
</dbReference>
<dbReference type="Pfam" id="PF00078">
    <property type="entry name" value="RVT_1"/>
    <property type="match status" value="1"/>
</dbReference>
<keyword evidence="6" id="KW-0540">Nuclease</keyword>
<dbReference type="Gene3D" id="3.10.10.10">
    <property type="entry name" value="HIV Type 1 Reverse Transcriptase, subunit A, domain 1"/>
    <property type="match status" value="1"/>
</dbReference>
<evidence type="ECO:0000256" key="4">
    <source>
        <dbReference type="ARBA" id="ARBA00022679"/>
    </source>
</evidence>
<feature type="compositionally biased region" description="Polar residues" evidence="11">
    <location>
        <begin position="82"/>
        <end position="96"/>
    </location>
</feature>
<evidence type="ECO:0000256" key="10">
    <source>
        <dbReference type="ARBA" id="ARBA00023268"/>
    </source>
</evidence>
<dbReference type="InterPro" id="IPR041577">
    <property type="entry name" value="RT_RNaseH_2"/>
</dbReference>
<dbReference type="Gene3D" id="3.30.70.270">
    <property type="match status" value="2"/>
</dbReference>
<dbReference type="GeneTree" id="ENSGT00940000165177"/>
<dbReference type="Gene3D" id="2.40.70.10">
    <property type="entry name" value="Acid Proteases"/>
    <property type="match status" value="1"/>
</dbReference>
<keyword evidence="8" id="KW-0378">Hydrolase</keyword>
<evidence type="ECO:0000256" key="3">
    <source>
        <dbReference type="ARBA" id="ARBA00022670"/>
    </source>
</evidence>
<evidence type="ECO:0000256" key="9">
    <source>
        <dbReference type="ARBA" id="ARBA00022918"/>
    </source>
</evidence>
<dbReference type="GO" id="GO:0004523">
    <property type="term" value="F:RNA-DNA hybrid ribonuclease activity"/>
    <property type="evidence" value="ECO:0007669"/>
    <property type="project" value="UniProtKB-EC"/>
</dbReference>
<dbReference type="InterPro" id="IPR000477">
    <property type="entry name" value="RT_dom"/>
</dbReference>
<dbReference type="GO" id="GO:0003964">
    <property type="term" value="F:RNA-directed DNA polymerase activity"/>
    <property type="evidence" value="ECO:0007669"/>
    <property type="project" value="UniProtKB-KW"/>
</dbReference>
<proteinExistence type="inferred from homology"/>
<dbReference type="EC" id="3.1.26.4" evidence="2"/>
<keyword evidence="10" id="KW-0511">Multifunctional enzyme</keyword>
<dbReference type="AlphaFoldDB" id="A0A8K9XHN8"/>
<feature type="region of interest" description="Disordered" evidence="11">
    <location>
        <begin position="77"/>
        <end position="100"/>
    </location>
</feature>
<dbReference type="PROSITE" id="PS50878">
    <property type="entry name" value="RT_POL"/>
    <property type="match status" value="1"/>
</dbReference>
<evidence type="ECO:0000256" key="2">
    <source>
        <dbReference type="ARBA" id="ARBA00012180"/>
    </source>
</evidence>
<dbReference type="PANTHER" id="PTHR37984">
    <property type="entry name" value="PROTEIN CBG26694"/>
    <property type="match status" value="1"/>
</dbReference>
<accession>A0A8K9XHN8</accession>
<keyword evidence="5" id="KW-0548">Nucleotidyltransferase</keyword>
<reference evidence="13" key="1">
    <citation type="submission" date="2020-07" db="EMBL/GenBank/DDBJ databases">
        <title>A long reads based de novo assembly of the rainbow trout Arlee double haploid line genome.</title>
        <authorList>
            <person name="Gao G."/>
            <person name="Palti Y."/>
        </authorList>
    </citation>
    <scope>NUCLEOTIDE SEQUENCE [LARGE SCALE GENOMIC DNA]</scope>
</reference>
<evidence type="ECO:0000256" key="8">
    <source>
        <dbReference type="ARBA" id="ARBA00022801"/>
    </source>
</evidence>
<evidence type="ECO:0000259" key="12">
    <source>
        <dbReference type="PROSITE" id="PS50878"/>
    </source>
</evidence>
<sequence>MASYNGDEPKFTAGRGRFFSYSDQTPVKCVGAGGSPMFCSTKKLDESPSSSVNPNAPVDGLAELVTQLAREIGSSIREELQSGRSSTYEPPVSTENISDHHSESVGYVDLSQIKFIMQSDIKEPPTYRGDGTDKCSIHEWEELMRIYLRRKGCLVGEQSDELISRLSGKARDMVKINLRNETTVDPTEKPEIVFDILKQNFSELAYSCMPLADFYNTKPVPGEAVMEYWVRLNKAVDVADEGLKRQGKKIDSSNSDVVRMFVTYCPDPKLAAVFQYKSAEKWTASEVQERIYEHERRRKATMCQSTAVSSKQVTVHPQITPCEGGVNAGTCSDTSLTSSAKQDGQSASIERLIHLLERTLEKSIPPVMVSQTQAKAPSFPTQPFRRRECRVCGSTDHSTVIHCRHENLCLLCFSPDHWKSNCPKPGERYSNPGGETPTTTAEKLTTTAATVKLTRPQVKGGNVGVQLSTPKKEFDDLEKTYEILCSDAKEGEKIVMLGSQEVEAFSDLFYTSVSVHGKVQLKGMLDTGSMACTLSEHAEQRLLEAGALPQHYQPPTELVLVGCGGKKTSTKCFYDLEMQIYGIDVKVPTLVVPGQRDDLILGSNVIKHLLHEMKGTDEYWKLVNNMDGQTHSPEGEQFLQMMTSVTRWKGQQVDGKIGTVKLTQAVTLSPKTEHLVWGKLPKNVALSPGSTVIVDPTRSKVMPRNILVGRVITPMWGDGWVPLKVVNCSDKHLTLRRNMKLADVSTCLAVEDATIFQGLHEVRKTPMEQKQDDNGCHNLKQRLSDLGLVDIDIDGCQVADHWKEKLVNTITKYEDIFSRHNLDCGEARGYVHRIHLVDDRPFRLPYRRVPPAHYLKLRKVLTDMEEVGLIRKSVSEYASPLVMVWKKDGSLRLCTDFRWMNARTVKDAHPLPHQADCLAALGGSAFFSTMDLTSGFYNIPVHEEDKKYTAFTTPMGLYEYNRMPQGLCNSPASFMRMMLSIFGDLNFSNLLCYLDDLLVFAPTEEQALQRLEVVFSRLRANNLKLAPKKCHFLRRTVKFLGHIIKEDGVSVDPEKVEAIAKMSQAQLMEADGCTPSARRLKSFLGMVLYYQHFIPDCSAIARPLFALTGGQKRRGRDGKKGNSGIFRKLTLSDWTEECVVAFRKLKDALLNCVMLAHPDFERPFILFTDASLDGLGAVLAKYLKVKIRQGP</sequence>
<dbReference type="GO" id="GO:0008233">
    <property type="term" value="F:peptidase activity"/>
    <property type="evidence" value="ECO:0007669"/>
    <property type="project" value="UniProtKB-KW"/>
</dbReference>
<evidence type="ECO:0000313" key="14">
    <source>
        <dbReference type="Proteomes" id="UP000694395"/>
    </source>
</evidence>
<dbReference type="Pfam" id="PF17919">
    <property type="entry name" value="RT_RNaseH_2"/>
    <property type="match status" value="1"/>
</dbReference>
<keyword evidence="9" id="KW-0695">RNA-directed DNA polymerase</keyword>
<feature type="domain" description="Reverse transcriptase" evidence="12">
    <location>
        <begin position="865"/>
        <end position="1044"/>
    </location>
</feature>
<protein>
    <recommendedName>
        <fullName evidence="2">ribonuclease H</fullName>
        <ecNumber evidence="2">3.1.26.4</ecNumber>
    </recommendedName>
</protein>
<dbReference type="FunFam" id="3.10.10.10:FF:000007">
    <property type="entry name" value="Retrovirus-related Pol polyprotein from transposon 17.6-like Protein"/>
    <property type="match status" value="1"/>
</dbReference>
<dbReference type="InterPro" id="IPR021109">
    <property type="entry name" value="Peptidase_aspartic_dom_sf"/>
</dbReference>
<comment type="similarity">
    <text evidence="1">Belongs to the beta type-B retroviral polymerase family. HERV class-II K(HML-2) pol subfamily.</text>
</comment>
<reference evidence="13" key="2">
    <citation type="submission" date="2025-08" db="UniProtKB">
        <authorList>
            <consortium name="Ensembl"/>
        </authorList>
    </citation>
    <scope>IDENTIFICATION</scope>
</reference>
<reference evidence="13" key="3">
    <citation type="submission" date="2025-09" db="UniProtKB">
        <authorList>
            <consortium name="Ensembl"/>
        </authorList>
    </citation>
    <scope>IDENTIFICATION</scope>
</reference>
<dbReference type="InterPro" id="IPR043502">
    <property type="entry name" value="DNA/RNA_pol_sf"/>
</dbReference>
<keyword evidence="7" id="KW-0255">Endonuclease</keyword>
<organism evidence="13 14">
    <name type="scientific">Oncorhynchus mykiss</name>
    <name type="common">Rainbow trout</name>
    <name type="synonym">Salmo gairdneri</name>
    <dbReference type="NCBI Taxonomy" id="8022"/>
    <lineage>
        <taxon>Eukaryota</taxon>
        <taxon>Metazoa</taxon>
        <taxon>Chordata</taxon>
        <taxon>Craniata</taxon>
        <taxon>Vertebrata</taxon>
        <taxon>Euteleostomi</taxon>
        <taxon>Actinopterygii</taxon>
        <taxon>Neopterygii</taxon>
        <taxon>Teleostei</taxon>
        <taxon>Protacanthopterygii</taxon>
        <taxon>Salmoniformes</taxon>
        <taxon>Salmonidae</taxon>
        <taxon>Salmoninae</taxon>
        <taxon>Oncorhynchus</taxon>
    </lineage>
</organism>
<dbReference type="InterPro" id="IPR043128">
    <property type="entry name" value="Rev_trsase/Diguanyl_cyclase"/>
</dbReference>
<evidence type="ECO:0000256" key="7">
    <source>
        <dbReference type="ARBA" id="ARBA00022759"/>
    </source>
</evidence>
<dbReference type="GO" id="GO:0006508">
    <property type="term" value="P:proteolysis"/>
    <property type="evidence" value="ECO:0007669"/>
    <property type="project" value="UniProtKB-KW"/>
</dbReference>
<name>A0A8K9XHN8_ONCMY</name>
<evidence type="ECO:0000256" key="5">
    <source>
        <dbReference type="ARBA" id="ARBA00022695"/>
    </source>
</evidence>
<dbReference type="Ensembl" id="ENSOMYT00000161606.1">
    <property type="protein sequence ID" value="ENSOMYP00000133695.1"/>
    <property type="gene ID" value="ENSOMYG00000055778.1"/>
</dbReference>
<keyword evidence="3" id="KW-0645">Protease</keyword>
<dbReference type="Proteomes" id="UP000694395">
    <property type="component" value="Chromosome 19"/>
</dbReference>
<dbReference type="InterPro" id="IPR050951">
    <property type="entry name" value="Retrovirus_Pol_polyprotein"/>
</dbReference>
<evidence type="ECO:0000256" key="11">
    <source>
        <dbReference type="SAM" id="MobiDB-lite"/>
    </source>
</evidence>